<comment type="caution">
    <text evidence="1">The sequence shown here is derived from an EMBL/GenBank/DDBJ whole genome shotgun (WGS) entry which is preliminary data.</text>
</comment>
<sequence>MDLLIWNYMGAGNDRFRRNLRELVQMHRPDLLILLETKVELNKMGMFFNNLGYMASSHVDPTGRNGGIWLLWNPNLINVSVNEAGSQMITATIACQDYLNWVLSAIYASPNPRLRDDLCSCWTLFLLRFLNGKKPTWLNTGQWSPPGEHDSLIFQEDSTCLIL</sequence>
<protein>
    <submittedName>
        <fullName evidence="1">Uncharacterized protein</fullName>
    </submittedName>
</protein>
<gene>
    <name evidence="1" type="ORF">LOK49_LG03G02644</name>
</gene>
<dbReference type="EMBL" id="CM045763">
    <property type="protein sequence ID" value="KAI8020747.1"/>
    <property type="molecule type" value="Genomic_DNA"/>
</dbReference>
<organism evidence="1 2">
    <name type="scientific">Camellia lanceoleosa</name>
    <dbReference type="NCBI Taxonomy" id="1840588"/>
    <lineage>
        <taxon>Eukaryota</taxon>
        <taxon>Viridiplantae</taxon>
        <taxon>Streptophyta</taxon>
        <taxon>Embryophyta</taxon>
        <taxon>Tracheophyta</taxon>
        <taxon>Spermatophyta</taxon>
        <taxon>Magnoliopsida</taxon>
        <taxon>eudicotyledons</taxon>
        <taxon>Gunneridae</taxon>
        <taxon>Pentapetalae</taxon>
        <taxon>asterids</taxon>
        <taxon>Ericales</taxon>
        <taxon>Theaceae</taxon>
        <taxon>Camellia</taxon>
    </lineage>
</organism>
<reference evidence="1 2" key="1">
    <citation type="journal article" date="2022" name="Plant J.">
        <title>Chromosome-level genome of Camellia lanceoleosa provides a valuable resource for understanding genome evolution and self-incompatibility.</title>
        <authorList>
            <person name="Gong W."/>
            <person name="Xiao S."/>
            <person name="Wang L."/>
            <person name="Liao Z."/>
            <person name="Chang Y."/>
            <person name="Mo W."/>
            <person name="Hu G."/>
            <person name="Li W."/>
            <person name="Zhao G."/>
            <person name="Zhu H."/>
            <person name="Hu X."/>
            <person name="Ji K."/>
            <person name="Xiang X."/>
            <person name="Song Q."/>
            <person name="Yuan D."/>
            <person name="Jin S."/>
            <person name="Zhang L."/>
        </authorList>
    </citation>
    <scope>NUCLEOTIDE SEQUENCE [LARGE SCALE GENOMIC DNA]</scope>
    <source>
        <strain evidence="1">SQ_2022a</strain>
    </source>
</reference>
<evidence type="ECO:0000313" key="2">
    <source>
        <dbReference type="Proteomes" id="UP001060215"/>
    </source>
</evidence>
<keyword evidence="2" id="KW-1185">Reference proteome</keyword>
<dbReference type="Proteomes" id="UP001060215">
    <property type="component" value="Chromosome 6"/>
</dbReference>
<evidence type="ECO:0000313" key="1">
    <source>
        <dbReference type="EMBL" id="KAI8020747.1"/>
    </source>
</evidence>
<accession>A0ACC0I4F6</accession>
<proteinExistence type="predicted"/>
<name>A0ACC0I4F6_9ERIC</name>